<keyword evidence="3" id="KW-1185">Reference proteome</keyword>
<dbReference type="EMBL" id="ML995875">
    <property type="protein sequence ID" value="KAF2766238.1"/>
    <property type="molecule type" value="Genomic_DNA"/>
</dbReference>
<dbReference type="AlphaFoldDB" id="A0A6G1L1E0"/>
<evidence type="ECO:0000313" key="2">
    <source>
        <dbReference type="EMBL" id="KAF2766238.1"/>
    </source>
</evidence>
<name>A0A6G1L1E0_9PEZI</name>
<accession>A0A6G1L1E0</accession>
<gene>
    <name evidence="2" type="ORF">EJ03DRAFT_377167</name>
</gene>
<protein>
    <submittedName>
        <fullName evidence="2">Uncharacterized protein</fullName>
    </submittedName>
</protein>
<evidence type="ECO:0000256" key="1">
    <source>
        <dbReference type="SAM" id="MobiDB-lite"/>
    </source>
</evidence>
<reference evidence="2" key="1">
    <citation type="journal article" date="2020" name="Stud. Mycol.">
        <title>101 Dothideomycetes genomes: a test case for predicting lifestyles and emergence of pathogens.</title>
        <authorList>
            <person name="Haridas S."/>
            <person name="Albert R."/>
            <person name="Binder M."/>
            <person name="Bloem J."/>
            <person name="Labutti K."/>
            <person name="Salamov A."/>
            <person name="Andreopoulos B."/>
            <person name="Baker S."/>
            <person name="Barry K."/>
            <person name="Bills G."/>
            <person name="Bluhm B."/>
            <person name="Cannon C."/>
            <person name="Castanera R."/>
            <person name="Culley D."/>
            <person name="Daum C."/>
            <person name="Ezra D."/>
            <person name="Gonzalez J."/>
            <person name="Henrissat B."/>
            <person name="Kuo A."/>
            <person name="Liang C."/>
            <person name="Lipzen A."/>
            <person name="Lutzoni F."/>
            <person name="Magnuson J."/>
            <person name="Mondo S."/>
            <person name="Nolan M."/>
            <person name="Ohm R."/>
            <person name="Pangilinan J."/>
            <person name="Park H.-J."/>
            <person name="Ramirez L."/>
            <person name="Alfaro M."/>
            <person name="Sun H."/>
            <person name="Tritt A."/>
            <person name="Yoshinaga Y."/>
            <person name="Zwiers L.-H."/>
            <person name="Turgeon B."/>
            <person name="Goodwin S."/>
            <person name="Spatafora J."/>
            <person name="Crous P."/>
            <person name="Grigoriev I."/>
        </authorList>
    </citation>
    <scope>NUCLEOTIDE SEQUENCE</scope>
    <source>
        <strain evidence="2">CBS 116005</strain>
    </source>
</reference>
<organism evidence="2 3">
    <name type="scientific">Teratosphaeria nubilosa</name>
    <dbReference type="NCBI Taxonomy" id="161662"/>
    <lineage>
        <taxon>Eukaryota</taxon>
        <taxon>Fungi</taxon>
        <taxon>Dikarya</taxon>
        <taxon>Ascomycota</taxon>
        <taxon>Pezizomycotina</taxon>
        <taxon>Dothideomycetes</taxon>
        <taxon>Dothideomycetidae</taxon>
        <taxon>Mycosphaerellales</taxon>
        <taxon>Teratosphaeriaceae</taxon>
        <taxon>Teratosphaeria</taxon>
    </lineage>
</organism>
<feature type="region of interest" description="Disordered" evidence="1">
    <location>
        <begin position="108"/>
        <end position="145"/>
    </location>
</feature>
<sequence length="145" mass="17017">MCCHRLYIYDTCGHSAFSPEPLIMCRHAAIPPDGTHSTTCEIIAHPYQSWRLDSLCSSCQVRRHSMLTRIERNQLVEFDEWKWKVSYALPIHGKDYWTTKMENLRMEQEKTSLASARREKRRSRMSVNWKRLSRKKGAKSSTPNG</sequence>
<dbReference type="OrthoDB" id="3927958at2759"/>
<dbReference type="Proteomes" id="UP000799436">
    <property type="component" value="Unassembled WGS sequence"/>
</dbReference>
<proteinExistence type="predicted"/>
<evidence type="ECO:0000313" key="3">
    <source>
        <dbReference type="Proteomes" id="UP000799436"/>
    </source>
</evidence>